<dbReference type="InterPro" id="IPR011557">
    <property type="entry name" value="GyrB"/>
</dbReference>
<keyword evidence="7 10" id="KW-0799">Topoisomerase</keyword>
<keyword evidence="10" id="KW-0963">Cytoplasm</keyword>
<evidence type="ECO:0000259" key="11">
    <source>
        <dbReference type="PROSITE" id="PS50880"/>
    </source>
</evidence>
<dbReference type="NCBIfam" id="NF004189">
    <property type="entry name" value="PRK05644.1"/>
    <property type="match status" value="1"/>
</dbReference>
<dbReference type="GO" id="GO:0046872">
    <property type="term" value="F:metal ion binding"/>
    <property type="evidence" value="ECO:0007669"/>
    <property type="project" value="UniProtKB-KW"/>
</dbReference>
<dbReference type="CDD" id="cd03366">
    <property type="entry name" value="TOPRIM_TopoIIA_GyrB"/>
    <property type="match status" value="1"/>
</dbReference>
<dbReference type="GO" id="GO:0006261">
    <property type="term" value="P:DNA-templated DNA replication"/>
    <property type="evidence" value="ECO:0007669"/>
    <property type="project" value="UniProtKB-UniRule"/>
</dbReference>
<evidence type="ECO:0000256" key="3">
    <source>
        <dbReference type="ARBA" id="ARBA00022723"/>
    </source>
</evidence>
<dbReference type="InterPro" id="IPR018522">
    <property type="entry name" value="TopoIIA_CS"/>
</dbReference>
<dbReference type="SUPFAM" id="SSF56719">
    <property type="entry name" value="Type II DNA topoisomerase"/>
    <property type="match status" value="1"/>
</dbReference>
<dbReference type="RefSeq" id="WP_135462338.1">
    <property type="nucleotide sequence ID" value="NZ_SRLC01000001.1"/>
</dbReference>
<feature type="site" description="Interaction with DNA" evidence="10">
    <location>
        <position position="461"/>
    </location>
</feature>
<dbReference type="PANTHER" id="PTHR45866:SF1">
    <property type="entry name" value="DNA GYRASE SUBUNIT B, MITOCHONDRIAL"/>
    <property type="match status" value="1"/>
</dbReference>
<dbReference type="AlphaFoldDB" id="A0A4Z0Q3Z5"/>
<comment type="caution">
    <text evidence="12">The sequence shown here is derived from an EMBL/GenBank/DDBJ whole genome shotgun (WGS) entry which is preliminary data.</text>
</comment>
<keyword evidence="9 10" id="KW-0413">Isomerase</keyword>
<dbReference type="HAMAP" id="MF_01898">
    <property type="entry name" value="GyrB"/>
    <property type="match status" value="1"/>
</dbReference>
<dbReference type="InterPro" id="IPR013760">
    <property type="entry name" value="Topo_IIA-like_dom_sf"/>
</dbReference>
<feature type="site" description="Interaction with DNA" evidence="10">
    <location>
        <position position="464"/>
    </location>
</feature>
<reference evidence="12 13" key="1">
    <citation type="submission" date="2019-04" db="EMBL/GenBank/DDBJ databases">
        <authorList>
            <person name="Feng G."/>
            <person name="Zhang J."/>
            <person name="Zhu H."/>
        </authorList>
    </citation>
    <scope>NUCLEOTIDE SEQUENCE [LARGE SCALE GENOMIC DNA]</scope>
    <source>
        <strain evidence="12 13">JCM 31653</strain>
    </source>
</reference>
<dbReference type="Pfam" id="PF00986">
    <property type="entry name" value="DNA_gyraseB_C"/>
    <property type="match status" value="1"/>
</dbReference>
<dbReference type="GO" id="GO:0005524">
    <property type="term" value="F:ATP binding"/>
    <property type="evidence" value="ECO:0007669"/>
    <property type="project" value="UniProtKB-UniRule"/>
</dbReference>
<dbReference type="SUPFAM" id="SSF55874">
    <property type="entry name" value="ATPase domain of HSP90 chaperone/DNA topoisomerase II/histidine kinase"/>
    <property type="match status" value="1"/>
</dbReference>
<dbReference type="Pfam" id="PF02518">
    <property type="entry name" value="HATPase_c"/>
    <property type="match status" value="1"/>
</dbReference>
<evidence type="ECO:0000256" key="2">
    <source>
        <dbReference type="ARBA" id="ARBA00010708"/>
    </source>
</evidence>
<proteinExistence type="inferred from homology"/>
<dbReference type="InterPro" id="IPR013506">
    <property type="entry name" value="Topo_IIA_bsu_dom2"/>
</dbReference>
<dbReference type="InterPro" id="IPR013759">
    <property type="entry name" value="Topo_IIA_B_C"/>
</dbReference>
<comment type="subunit">
    <text evidence="10">Heterotetramer, composed of two GyrA and two GyrB chains. In the heterotetramer, GyrA contains the active site tyrosine that forms a transient covalent intermediate with DNA, while GyrB binds cofactors and catalyzes ATP hydrolysis.</text>
</comment>
<feature type="binding site" evidence="10">
    <location>
        <position position="520"/>
    </location>
    <ligand>
        <name>Mg(2+)</name>
        <dbReference type="ChEBI" id="CHEBI:18420"/>
        <label>2</label>
    </ligand>
</feature>
<evidence type="ECO:0000256" key="10">
    <source>
        <dbReference type="HAMAP-Rule" id="MF_01898"/>
    </source>
</evidence>
<dbReference type="PRINTS" id="PR00418">
    <property type="entry name" value="TPI2FAMILY"/>
</dbReference>
<dbReference type="InterPro" id="IPR003594">
    <property type="entry name" value="HATPase_dom"/>
</dbReference>
<dbReference type="EMBL" id="SRLC01000001">
    <property type="protein sequence ID" value="TGE24757.1"/>
    <property type="molecule type" value="Genomic_DNA"/>
</dbReference>
<keyword evidence="4 10" id="KW-0547">Nucleotide-binding</keyword>
<dbReference type="InterPro" id="IPR002288">
    <property type="entry name" value="DNA_gyrase_B_C"/>
</dbReference>
<keyword evidence="13" id="KW-1185">Reference proteome</keyword>
<dbReference type="InterPro" id="IPR020568">
    <property type="entry name" value="Ribosomal_Su5_D2-typ_SF"/>
</dbReference>
<keyword evidence="8" id="KW-0238">DNA-binding</keyword>
<sequence>MSETKEKRADDQYSADSIQVLEGLEAVRKRPSMYIGDTGIKGLHHLVWEVVDNSIDEALAGHCDQIEVTINENNSITVKDNGRGIPVDFHQKEGRSALEVVLTVLHAGGKFDKDSYKVSGGLHGVGVSCVNALSQDLKVTVRRNGHIYQQEYKIGVPQYPVKQIGDTEEHGTQVEFLPDNTIFTESVYKYETVANRLRELAYLNKGIRITLTDRREKNDDDTFLGEVFFSEGGLSEFVQYLDSGRQVLMPNPIHVISEKGGTPVEVALQYNDSYQEHIFSYVNNINTIEGGTHVAGFRSALTRTLKAYADKSGMLEKAKVEIQGDDFREGLTAVISVKVQEPQFEGQTKTKLGNSDVSGAVNTVVGEILNQYLEENPKEARIIIEKVILAARARIAARKAREMVQRKTVLGSNSLPGKLADCSESDPEICELYLVEGDSAGGTAKQGRNRAFQAILPLRGKILNVEKAQEHRIYENEEIRNMITALGVSFEKKTDEDDGSSTRSLNLDKLRYHKVIIMTDADIDGSHIRTLILTFFFRYMRELVDKGYIYIALPPLYLVKRGKEERYCWTEQERMDAQEEMGRGKPETVNVQRYKGLGEMNAEQLWTTTMQPDTRSLKRVDVESAAEADHLFAMLMGDEVAPRRDFIEKNAKYAKLDV</sequence>
<dbReference type="GO" id="GO:0006265">
    <property type="term" value="P:DNA topological change"/>
    <property type="evidence" value="ECO:0007669"/>
    <property type="project" value="UniProtKB-UniRule"/>
</dbReference>
<comment type="miscellaneous">
    <text evidence="10">Few gyrases are as efficient as E.coli at forming negative supercoils. Not all organisms have 2 type II topoisomerases; in organisms with a single type II topoisomerase this enzyme also has to decatenate newly replicated chromosomes.</text>
</comment>
<dbReference type="Gene3D" id="3.40.50.670">
    <property type="match status" value="1"/>
</dbReference>
<gene>
    <name evidence="10 12" type="primary">gyrB</name>
    <name evidence="12" type="ORF">E5K00_05995</name>
</gene>
<dbReference type="SMART" id="SM00387">
    <property type="entry name" value="HATPase_c"/>
    <property type="match status" value="1"/>
</dbReference>
<dbReference type="SMART" id="SM00433">
    <property type="entry name" value="TOP2c"/>
    <property type="match status" value="1"/>
</dbReference>
<evidence type="ECO:0000313" key="12">
    <source>
        <dbReference type="EMBL" id="TGE24757.1"/>
    </source>
</evidence>
<dbReference type="NCBIfam" id="TIGR01059">
    <property type="entry name" value="gyrB"/>
    <property type="match status" value="1"/>
</dbReference>
<dbReference type="InterPro" id="IPR014721">
    <property type="entry name" value="Ribsml_uS5_D2-typ_fold_subgr"/>
</dbReference>
<comment type="catalytic activity">
    <reaction evidence="1 10">
        <text>ATP-dependent breakage, passage and rejoining of double-stranded DNA.</text>
        <dbReference type="EC" id="5.6.2.2"/>
    </reaction>
</comment>
<comment type="subcellular location">
    <subcellularLocation>
        <location evidence="10">Cytoplasm</location>
    </subcellularLocation>
</comment>
<dbReference type="Pfam" id="PF01751">
    <property type="entry name" value="Toprim"/>
    <property type="match status" value="1"/>
</dbReference>
<evidence type="ECO:0000256" key="9">
    <source>
        <dbReference type="ARBA" id="ARBA00023235"/>
    </source>
</evidence>
<evidence type="ECO:0000256" key="6">
    <source>
        <dbReference type="ARBA" id="ARBA00022842"/>
    </source>
</evidence>
<dbReference type="EC" id="5.6.2.2" evidence="10"/>
<dbReference type="SUPFAM" id="SSF54211">
    <property type="entry name" value="Ribosomal protein S5 domain 2-like"/>
    <property type="match status" value="1"/>
</dbReference>
<feature type="binding site" evidence="10">
    <location>
        <position position="522"/>
    </location>
    <ligand>
        <name>Mg(2+)</name>
        <dbReference type="ChEBI" id="CHEBI:18420"/>
        <label>2</label>
    </ligand>
</feature>
<evidence type="ECO:0000256" key="4">
    <source>
        <dbReference type="ARBA" id="ARBA00022741"/>
    </source>
</evidence>
<dbReference type="InterPro" id="IPR034160">
    <property type="entry name" value="TOPRIM_GyrB"/>
</dbReference>
<dbReference type="OrthoDB" id="9802808at2"/>
<comment type="similarity">
    <text evidence="2 10">Belongs to the type II topoisomerase GyrB family.</text>
</comment>
<dbReference type="CDD" id="cd00822">
    <property type="entry name" value="TopoII_Trans_DNA_gyrase"/>
    <property type="match status" value="1"/>
</dbReference>
<dbReference type="InterPro" id="IPR000565">
    <property type="entry name" value="Topo_IIA_B"/>
</dbReference>
<dbReference type="NCBIfam" id="NF011501">
    <property type="entry name" value="PRK14939.1"/>
    <property type="match status" value="1"/>
</dbReference>
<dbReference type="PANTHER" id="PTHR45866">
    <property type="entry name" value="DNA GYRASE/TOPOISOMERASE SUBUNIT B"/>
    <property type="match status" value="1"/>
</dbReference>
<name>A0A4Z0Q3Z5_9BACT</name>
<keyword evidence="3 10" id="KW-0479">Metal-binding</keyword>
<comment type="function">
    <text evidence="10">A type II topoisomerase that negatively supercoils closed circular double-stranded (ds) DNA in an ATP-dependent manner to modulate DNA topology and maintain chromosomes in an underwound state. Negative supercoiling favors strand separation, and DNA replication, transcription, recombination and repair, all of which involve strand separation. Also able to catalyze the interconversion of other topological isomers of dsDNA rings, including catenanes and knotted rings. Type II topoisomerases break and join 2 DNA strands simultaneously in an ATP-dependent manner.</text>
</comment>
<dbReference type="InterPro" id="IPR006171">
    <property type="entry name" value="TOPRIM_dom"/>
</dbReference>
<feature type="binding site" evidence="10">
    <location>
        <position position="436"/>
    </location>
    <ligand>
        <name>Mg(2+)</name>
        <dbReference type="ChEBI" id="CHEBI:18420"/>
        <label>1</label>
        <note>catalytic</note>
    </ligand>
</feature>
<dbReference type="Pfam" id="PF00204">
    <property type="entry name" value="DNA_gyraseB"/>
    <property type="match status" value="1"/>
</dbReference>
<dbReference type="FunFam" id="3.40.50.670:FF:000002">
    <property type="entry name" value="DNA gyrase subunit B"/>
    <property type="match status" value="1"/>
</dbReference>
<dbReference type="InterPro" id="IPR001241">
    <property type="entry name" value="Topo_IIA"/>
</dbReference>
<dbReference type="Proteomes" id="UP000297549">
    <property type="component" value="Unassembled WGS sequence"/>
</dbReference>
<dbReference type="PROSITE" id="PS00177">
    <property type="entry name" value="TOPOISOMERASE_II"/>
    <property type="match status" value="1"/>
</dbReference>
<dbReference type="FunFam" id="3.30.230.10:FF:000005">
    <property type="entry name" value="DNA gyrase subunit B"/>
    <property type="match status" value="1"/>
</dbReference>
<dbReference type="PRINTS" id="PR01159">
    <property type="entry name" value="DNAGYRASEB"/>
</dbReference>
<evidence type="ECO:0000256" key="7">
    <source>
        <dbReference type="ARBA" id="ARBA00023029"/>
    </source>
</evidence>
<evidence type="ECO:0000256" key="5">
    <source>
        <dbReference type="ARBA" id="ARBA00022840"/>
    </source>
</evidence>
<dbReference type="Gene3D" id="3.30.230.10">
    <property type="match status" value="1"/>
</dbReference>
<comment type="cofactor">
    <cofactor evidence="10">
        <name>Mg(2+)</name>
        <dbReference type="ChEBI" id="CHEBI:18420"/>
    </cofactor>
    <cofactor evidence="10">
        <name>Mn(2+)</name>
        <dbReference type="ChEBI" id="CHEBI:29035"/>
    </cofactor>
    <cofactor evidence="10">
        <name>Ca(2+)</name>
        <dbReference type="ChEBI" id="CHEBI:29108"/>
    </cofactor>
    <text evidence="10">Binds two Mg(2+) per subunit. The magnesium ions form salt bridges with both the protein and the DNA. Can also accept other divalent metal cations, such as Mn(2+) or Ca(2+).</text>
</comment>
<keyword evidence="5 10" id="KW-0067">ATP-binding</keyword>
<dbReference type="GO" id="GO:0005694">
    <property type="term" value="C:chromosome"/>
    <property type="evidence" value="ECO:0007669"/>
    <property type="project" value="InterPro"/>
</dbReference>
<dbReference type="GO" id="GO:0005737">
    <property type="term" value="C:cytoplasm"/>
    <property type="evidence" value="ECO:0007669"/>
    <property type="project" value="UniProtKB-SubCell"/>
</dbReference>
<feature type="binding site" evidence="10">
    <location>
        <position position="520"/>
    </location>
    <ligand>
        <name>Mg(2+)</name>
        <dbReference type="ChEBI" id="CHEBI:18420"/>
        <label>1</label>
        <note>catalytic</note>
    </ligand>
</feature>
<evidence type="ECO:0000313" key="13">
    <source>
        <dbReference type="Proteomes" id="UP000297549"/>
    </source>
</evidence>
<evidence type="ECO:0000256" key="8">
    <source>
        <dbReference type="ARBA" id="ARBA00023125"/>
    </source>
</evidence>
<keyword evidence="6 10" id="KW-0460">Magnesium</keyword>
<dbReference type="GO" id="GO:0003677">
    <property type="term" value="F:DNA binding"/>
    <property type="evidence" value="ECO:0007669"/>
    <property type="project" value="UniProtKB-KW"/>
</dbReference>
<dbReference type="GO" id="GO:0034335">
    <property type="term" value="F:DNA negative supercoiling activity"/>
    <property type="evidence" value="ECO:0007669"/>
    <property type="project" value="UniProtKB-ARBA"/>
</dbReference>
<dbReference type="InterPro" id="IPR036890">
    <property type="entry name" value="HATPase_C_sf"/>
</dbReference>
<protein>
    <recommendedName>
        <fullName evidence="10">DNA gyrase subunit B</fullName>
        <ecNumber evidence="10">5.6.2.2</ecNumber>
    </recommendedName>
</protein>
<dbReference type="PROSITE" id="PS50880">
    <property type="entry name" value="TOPRIM"/>
    <property type="match status" value="1"/>
</dbReference>
<evidence type="ECO:0000256" key="1">
    <source>
        <dbReference type="ARBA" id="ARBA00000185"/>
    </source>
</evidence>
<feature type="domain" description="Toprim" evidence="11">
    <location>
        <begin position="430"/>
        <end position="555"/>
    </location>
</feature>
<dbReference type="CDD" id="cd16928">
    <property type="entry name" value="HATPase_GyrB-like"/>
    <property type="match status" value="1"/>
</dbReference>
<organism evidence="12 13">
    <name type="scientific">Hymenobacter aquaticus</name>
    <dbReference type="NCBI Taxonomy" id="1867101"/>
    <lineage>
        <taxon>Bacteria</taxon>
        <taxon>Pseudomonadati</taxon>
        <taxon>Bacteroidota</taxon>
        <taxon>Cytophagia</taxon>
        <taxon>Cytophagales</taxon>
        <taxon>Hymenobacteraceae</taxon>
        <taxon>Hymenobacter</taxon>
    </lineage>
</organism>
<accession>A0A4Z0Q3Z5</accession>
<dbReference type="FunFam" id="3.30.565.10:FF:000002">
    <property type="entry name" value="DNA gyrase subunit B"/>
    <property type="match status" value="1"/>
</dbReference>
<dbReference type="Gene3D" id="3.30.565.10">
    <property type="entry name" value="Histidine kinase-like ATPase, C-terminal domain"/>
    <property type="match status" value="1"/>
</dbReference>